<dbReference type="SUPFAM" id="SSF53623">
    <property type="entry name" value="MurD-like peptide ligases, catalytic domain"/>
    <property type="match status" value="1"/>
</dbReference>
<dbReference type="NCBIfam" id="TIGR00492">
    <property type="entry name" value="alr"/>
    <property type="match status" value="1"/>
</dbReference>
<dbReference type="SUPFAM" id="SSF63418">
    <property type="entry name" value="MurE/MurF N-terminal domain"/>
    <property type="match status" value="1"/>
</dbReference>
<dbReference type="GO" id="GO:0005524">
    <property type="term" value="F:ATP binding"/>
    <property type="evidence" value="ECO:0007669"/>
    <property type="project" value="InterPro"/>
</dbReference>
<feature type="binding site" evidence="5 7">
    <location>
        <position position="768"/>
    </location>
    <ligand>
        <name>substrate</name>
    </ligand>
</feature>
<accession>A0A502ESB8</accession>
<dbReference type="UniPathway" id="UPA00042">
    <property type="reaction ID" value="UER00497"/>
</dbReference>
<comment type="catalytic activity">
    <reaction evidence="1 5">
        <text>L-alanine = D-alanine</text>
        <dbReference type="Rhea" id="RHEA:20249"/>
        <dbReference type="ChEBI" id="CHEBI:57416"/>
        <dbReference type="ChEBI" id="CHEBI:57972"/>
        <dbReference type="EC" id="5.1.1.1"/>
    </reaction>
</comment>
<dbReference type="InterPro" id="IPR013221">
    <property type="entry name" value="Mur_ligase_cen"/>
</dbReference>
<evidence type="ECO:0000256" key="1">
    <source>
        <dbReference type="ARBA" id="ARBA00000316"/>
    </source>
</evidence>
<dbReference type="EC" id="5.1.1.1" evidence="5"/>
<dbReference type="Gene3D" id="3.20.20.10">
    <property type="entry name" value="Alanine racemase"/>
    <property type="match status" value="1"/>
</dbReference>
<comment type="caution">
    <text evidence="9">The sequence shown here is derived from an EMBL/GenBank/DDBJ whole genome shotgun (WGS) entry which is preliminary data.</text>
</comment>
<dbReference type="GO" id="GO:0047480">
    <property type="term" value="F:UDP-N-acetylmuramoyl-tripeptide-D-alanyl-D-alanine ligase activity"/>
    <property type="evidence" value="ECO:0007669"/>
    <property type="project" value="InterPro"/>
</dbReference>
<dbReference type="EMBL" id="RCZH01000006">
    <property type="protein sequence ID" value="TPG40723.1"/>
    <property type="molecule type" value="Genomic_DNA"/>
</dbReference>
<evidence type="ECO:0000256" key="3">
    <source>
        <dbReference type="ARBA" id="ARBA00022898"/>
    </source>
</evidence>
<evidence type="ECO:0000256" key="6">
    <source>
        <dbReference type="PIRSR" id="PIRSR600821-50"/>
    </source>
</evidence>
<evidence type="ECO:0000256" key="7">
    <source>
        <dbReference type="PIRSR" id="PIRSR600821-52"/>
    </source>
</evidence>
<dbReference type="InterPro" id="IPR009006">
    <property type="entry name" value="Ala_racemase/Decarboxylase_C"/>
</dbReference>
<evidence type="ECO:0000256" key="5">
    <source>
        <dbReference type="HAMAP-Rule" id="MF_01201"/>
    </source>
</evidence>
<dbReference type="PRINTS" id="PR00992">
    <property type="entry name" value="ALARACEMASE"/>
</dbReference>
<dbReference type="InterPro" id="IPR036615">
    <property type="entry name" value="Mur_ligase_C_dom_sf"/>
</dbReference>
<dbReference type="InterPro" id="IPR035911">
    <property type="entry name" value="MurE/MurF_N"/>
</dbReference>
<feature type="active site" description="Proton acceptor; specific for D-alanine" evidence="5">
    <location>
        <position position="493"/>
    </location>
</feature>
<dbReference type="OrthoDB" id="9801978at2"/>
<evidence type="ECO:0000313" key="9">
    <source>
        <dbReference type="EMBL" id="TPG40723.1"/>
    </source>
</evidence>
<dbReference type="InterPro" id="IPR005863">
    <property type="entry name" value="UDP-N-AcMur_synth"/>
</dbReference>
<dbReference type="SUPFAM" id="SSF53244">
    <property type="entry name" value="MurD-like peptide ligases, peptide-binding domain"/>
    <property type="match status" value="1"/>
</dbReference>
<comment type="similarity">
    <text evidence="5">Belongs to the alanine racemase family.</text>
</comment>
<dbReference type="NCBIfam" id="NF008897">
    <property type="entry name" value="PRK11930.1"/>
    <property type="match status" value="1"/>
</dbReference>
<dbReference type="SUPFAM" id="SSF51419">
    <property type="entry name" value="PLP-binding barrel"/>
    <property type="match status" value="1"/>
</dbReference>
<dbReference type="STRING" id="29533.SAMN05444387_1865"/>
<proteinExistence type="inferred from homology"/>
<dbReference type="GO" id="GO:0005829">
    <property type="term" value="C:cytosol"/>
    <property type="evidence" value="ECO:0007669"/>
    <property type="project" value="TreeGrafter"/>
</dbReference>
<organism evidence="9 10">
    <name type="scientific">Flavobacterium pectinovorum</name>
    <dbReference type="NCBI Taxonomy" id="29533"/>
    <lineage>
        <taxon>Bacteria</taxon>
        <taxon>Pseudomonadati</taxon>
        <taxon>Bacteroidota</taxon>
        <taxon>Flavobacteriia</taxon>
        <taxon>Flavobacteriales</taxon>
        <taxon>Flavobacteriaceae</taxon>
        <taxon>Flavobacterium</taxon>
    </lineage>
</organism>
<keyword evidence="10" id="KW-1185">Reference proteome</keyword>
<keyword evidence="9" id="KW-0436">Ligase</keyword>
<dbReference type="Gene3D" id="3.40.1390.10">
    <property type="entry name" value="MurE/MurF, N-terminal domain"/>
    <property type="match status" value="1"/>
</dbReference>
<gene>
    <name evidence="9" type="ORF">EAH81_10265</name>
</gene>
<dbReference type="Gene3D" id="2.40.37.10">
    <property type="entry name" value="Lyase, Ornithine Decarboxylase, Chain A, domain 1"/>
    <property type="match status" value="1"/>
</dbReference>
<protein>
    <recommendedName>
        <fullName evidence="5">Alanine racemase</fullName>
        <ecNumber evidence="5">5.1.1.1</ecNumber>
    </recommendedName>
</protein>
<dbReference type="HAMAP" id="MF_01201">
    <property type="entry name" value="Ala_racemase"/>
    <property type="match status" value="1"/>
</dbReference>
<dbReference type="Gene3D" id="3.40.1190.10">
    <property type="entry name" value="Mur-like, catalytic domain"/>
    <property type="match status" value="1"/>
</dbReference>
<dbReference type="GO" id="GO:0030632">
    <property type="term" value="P:D-alanine biosynthetic process"/>
    <property type="evidence" value="ECO:0007669"/>
    <property type="project" value="UniProtKB-UniRule"/>
</dbReference>
<evidence type="ECO:0000256" key="2">
    <source>
        <dbReference type="ARBA" id="ARBA00001933"/>
    </source>
</evidence>
<dbReference type="AlphaFoldDB" id="A0A502ESB8"/>
<dbReference type="Proteomes" id="UP000319700">
    <property type="component" value="Unassembled WGS sequence"/>
</dbReference>
<reference evidence="9 10" key="1">
    <citation type="journal article" date="2019" name="Environ. Microbiol.">
        <title>Species interactions and distinct microbial communities in high Arctic permafrost affected cryosols are associated with the CH4 and CO2 gas fluxes.</title>
        <authorList>
            <person name="Altshuler I."/>
            <person name="Hamel J."/>
            <person name="Turney S."/>
            <person name="Magnuson E."/>
            <person name="Levesque R."/>
            <person name="Greer C."/>
            <person name="Whyte L.G."/>
        </authorList>
    </citation>
    <scope>NUCLEOTIDE SEQUENCE [LARGE SCALE GENOMIC DNA]</scope>
    <source>
        <strain evidence="9 10">42</strain>
    </source>
</reference>
<comment type="cofactor">
    <cofactor evidence="2 5 6">
        <name>pyridoxal 5'-phosphate</name>
        <dbReference type="ChEBI" id="CHEBI:597326"/>
    </cofactor>
</comment>
<dbReference type="PANTHER" id="PTHR30511:SF0">
    <property type="entry name" value="ALANINE RACEMASE, CATABOLIC-RELATED"/>
    <property type="match status" value="1"/>
</dbReference>
<comment type="function">
    <text evidence="5">Catalyzes the interconversion of L-alanine and D-alanine. May also act on other amino acids.</text>
</comment>
<feature type="modified residue" description="N6-(pyridoxal phosphate)lysine" evidence="5 6">
    <location>
        <position position="493"/>
    </location>
</feature>
<dbReference type="SMART" id="SM01005">
    <property type="entry name" value="Ala_racemase_C"/>
    <property type="match status" value="1"/>
</dbReference>
<feature type="binding site" evidence="5 7">
    <location>
        <position position="591"/>
    </location>
    <ligand>
        <name>substrate</name>
    </ligand>
</feature>
<feature type="active site" description="Proton acceptor; specific for L-alanine" evidence="5">
    <location>
        <position position="719"/>
    </location>
</feature>
<dbReference type="CDD" id="cd00430">
    <property type="entry name" value="PLPDE_III_AR"/>
    <property type="match status" value="1"/>
</dbReference>
<dbReference type="Pfam" id="PF08245">
    <property type="entry name" value="Mur_ligase_M"/>
    <property type="match status" value="1"/>
</dbReference>
<dbReference type="InterPro" id="IPR036565">
    <property type="entry name" value="Mur-like_cat_sf"/>
</dbReference>
<keyword evidence="4 5" id="KW-0413">Isomerase</keyword>
<keyword evidence="3 5" id="KW-0663">Pyridoxal phosphate</keyword>
<dbReference type="Gene3D" id="3.90.190.20">
    <property type="entry name" value="Mur ligase, C-terminal domain"/>
    <property type="match status" value="1"/>
</dbReference>
<name>A0A502ESB8_9FLAO</name>
<dbReference type="FunFam" id="3.20.20.10:FF:000002">
    <property type="entry name" value="Alanine racemase"/>
    <property type="match status" value="1"/>
</dbReference>
<evidence type="ECO:0000313" key="10">
    <source>
        <dbReference type="Proteomes" id="UP000319700"/>
    </source>
</evidence>
<dbReference type="Pfam" id="PF00842">
    <property type="entry name" value="Ala_racemase_C"/>
    <property type="match status" value="1"/>
</dbReference>
<dbReference type="NCBIfam" id="TIGR01143">
    <property type="entry name" value="murF"/>
    <property type="match status" value="1"/>
</dbReference>
<feature type="domain" description="Alanine racemase C-terminal" evidence="8">
    <location>
        <begin position="698"/>
        <end position="822"/>
    </location>
</feature>
<evidence type="ECO:0000259" key="8">
    <source>
        <dbReference type="SMART" id="SM01005"/>
    </source>
</evidence>
<dbReference type="InterPro" id="IPR000821">
    <property type="entry name" value="Ala_racemase"/>
</dbReference>
<dbReference type="RefSeq" id="WP_140506541.1">
    <property type="nucleotide sequence ID" value="NZ_RCZH01000006.1"/>
</dbReference>
<dbReference type="PANTHER" id="PTHR30511">
    <property type="entry name" value="ALANINE RACEMASE"/>
    <property type="match status" value="1"/>
</dbReference>
<dbReference type="Pfam" id="PF01168">
    <property type="entry name" value="Ala_racemase_N"/>
    <property type="match status" value="1"/>
</dbReference>
<comment type="pathway">
    <text evidence="5">Amino-acid biosynthesis; D-alanine biosynthesis; D-alanine from L-alanine: step 1/1.</text>
</comment>
<sequence>MSINLKSLIPVLKAEWIGSDTDIFVDHISIDSRSLQNGSKTLFFALSGVNNDAHLYIPELIENGVQNFVVQYIPENCSGKANFLVVKNPLDALQEFAGYYRDLFDFPIIGLTGSNGKTIVKEWLNFLLSPDYNIIRSPKSYNSQVGVPLSVIAINGKHNLGIFEAGISTVNEMVNLEKIIKPTIGVLTNIGSAHDEGFQNLEQKINEKLLLFKQSEVIIYQKNEIVDLCLKEFLKDNDSAERQLFSWSFTDNSADVFILKKENKNDTTIIQYKYKGETFSLEIPFSDSASIENAVSCLLVLLYFMYDFGTIQNRMQMLYPVRMRLEVKNGINNCSIIDDSYSSDFQSLKIALDFLESQNKKNASKTIILSDIVQSGFSNEELYTKVAQLIADNKVNRVIAIGTTISSFAAKFSNCITFQNTTEFITQIESLNFNNETILIKGARSFQFEQIVSLLEEKTHETVLEINMDSISHNLNYYKSKLSDDVKIMVMVKAFGYGNGGLEITKLLEHHKVDYLGVAFADEGISLKNGGIKLPIMVLNPESTSFPSIIQYQLEPEIYSIKGLNAFLKIAREKNLKDFPIHIKLDTGMHRLGFEEHNLNELIETLKGNSSVKVKSVLSHLATSDEVKHFDFVLSQINLFDQLSSKLISALNINPIRHILNTSGISNFPNAQFNMVRLGIGLYGVSNDPAEQKYLENVGTLKSIISQVRTIPNGDSVGYGRRFMAEKETRIATIPIGYADGISRLWGNQVGFVVIKNQKASIVGSVCMDMLMVDVSHIDCKEGDSVIIFGESPTVIEMAEALKTIPYEIMTSISQRVKRVFFR</sequence>
<dbReference type="GO" id="GO:0030170">
    <property type="term" value="F:pyridoxal phosphate binding"/>
    <property type="evidence" value="ECO:0007669"/>
    <property type="project" value="UniProtKB-UniRule"/>
</dbReference>
<dbReference type="SUPFAM" id="SSF50621">
    <property type="entry name" value="Alanine racemase C-terminal domain-like"/>
    <property type="match status" value="1"/>
</dbReference>
<dbReference type="InterPro" id="IPR011079">
    <property type="entry name" value="Ala_racemase_C"/>
</dbReference>
<dbReference type="GO" id="GO:0071555">
    <property type="term" value="P:cell wall organization"/>
    <property type="evidence" value="ECO:0007669"/>
    <property type="project" value="InterPro"/>
</dbReference>
<evidence type="ECO:0000256" key="4">
    <source>
        <dbReference type="ARBA" id="ARBA00023235"/>
    </source>
</evidence>
<dbReference type="InterPro" id="IPR029066">
    <property type="entry name" value="PLP-binding_barrel"/>
</dbReference>
<dbReference type="InterPro" id="IPR001608">
    <property type="entry name" value="Ala_racemase_N"/>
</dbReference>
<dbReference type="GO" id="GO:0008784">
    <property type="term" value="F:alanine racemase activity"/>
    <property type="evidence" value="ECO:0007669"/>
    <property type="project" value="UniProtKB-UniRule"/>
</dbReference>